<evidence type="ECO:0000256" key="2">
    <source>
        <dbReference type="ARBA" id="ARBA00022737"/>
    </source>
</evidence>
<comment type="caution">
    <text evidence="3">The sequence shown here is derived from an EMBL/GenBank/DDBJ whole genome shotgun (WGS) entry which is preliminary data.</text>
</comment>
<protein>
    <submittedName>
        <fullName evidence="3">F-box/kelch-repeat protein</fullName>
    </submittedName>
</protein>
<sequence length="414" mass="47693">MSQEIGTNFSLSEPKKLIVIDGMKPNIPHLNAEHTSILEEEIIETVQNLSDSKDEDANYVFPKLLFELEVEVFSRIPYFQFWKLNFLNKEFSKLLQSGEIFRWRRERGLVQPYVFVFSNGEKCWKMFDKDFKNFRKLPRVPSDCGFLYGEKETISAGTHLIIIGSDVKGIEVWRYELEMHKWIKDTAMITPRTKFGSASRGSDAFFAGGTKRCKKGILEVVNVAEKYNADTKRWTLINGMHKRRKFSSGCFLRGKFFVLGGLDENGKYLTCGESYDEMTDSWKLVPDMLKDMNFMSPQSLPLIAVVKDNLYLLEKWSKEVRVYDINANVWKKLGVVPVKVNPVLGWGVTFNSIGDRLMVIGASSADNSWKTTFSIYICHHPSPNVEELLWEEYKHCCDGVQLGHFIRNCCVMIA</sequence>
<dbReference type="EMBL" id="JBANAX010000672">
    <property type="protein sequence ID" value="KAL1198196.1"/>
    <property type="molecule type" value="Genomic_DNA"/>
</dbReference>
<dbReference type="Pfam" id="PF01344">
    <property type="entry name" value="Kelch_1"/>
    <property type="match status" value="1"/>
</dbReference>
<evidence type="ECO:0000313" key="3">
    <source>
        <dbReference type="EMBL" id="KAL1198196.1"/>
    </source>
</evidence>
<dbReference type="PANTHER" id="PTHR46122">
    <property type="entry name" value="GALACTOSE OXIDASE/KELCH REPEAT PROTEIN-RELATED"/>
    <property type="match status" value="1"/>
</dbReference>
<dbReference type="SUPFAM" id="SSF117281">
    <property type="entry name" value="Kelch motif"/>
    <property type="match status" value="1"/>
</dbReference>
<keyword evidence="1" id="KW-0880">Kelch repeat</keyword>
<dbReference type="PANTHER" id="PTHR46122:SF7">
    <property type="entry name" value="GALACTOSE OXIDASE_KELCH REPEAT SUPERFAMILY PROTEIN"/>
    <property type="match status" value="1"/>
</dbReference>
<dbReference type="InterPro" id="IPR015915">
    <property type="entry name" value="Kelch-typ_b-propeller"/>
</dbReference>
<dbReference type="InterPro" id="IPR006652">
    <property type="entry name" value="Kelch_1"/>
</dbReference>
<name>A0ABD1AHA4_CARAN</name>
<dbReference type="InterPro" id="IPR052439">
    <property type="entry name" value="F-box/Kelch-repeat"/>
</dbReference>
<evidence type="ECO:0000313" key="4">
    <source>
        <dbReference type="Proteomes" id="UP001558713"/>
    </source>
</evidence>
<reference evidence="3 4" key="1">
    <citation type="submission" date="2024-04" db="EMBL/GenBank/DDBJ databases">
        <title>Genome assembly C_amara_ONT_v2.</title>
        <authorList>
            <person name="Yant L."/>
            <person name="Moore C."/>
            <person name="Slenker M."/>
        </authorList>
    </citation>
    <scope>NUCLEOTIDE SEQUENCE [LARGE SCALE GENOMIC DNA]</scope>
    <source>
        <tissue evidence="3">Leaf</tissue>
    </source>
</reference>
<proteinExistence type="predicted"/>
<keyword evidence="4" id="KW-1185">Reference proteome</keyword>
<dbReference type="AlphaFoldDB" id="A0ABD1AHA4"/>
<organism evidence="3 4">
    <name type="scientific">Cardamine amara subsp. amara</name>
    <dbReference type="NCBI Taxonomy" id="228776"/>
    <lineage>
        <taxon>Eukaryota</taxon>
        <taxon>Viridiplantae</taxon>
        <taxon>Streptophyta</taxon>
        <taxon>Embryophyta</taxon>
        <taxon>Tracheophyta</taxon>
        <taxon>Spermatophyta</taxon>
        <taxon>Magnoliopsida</taxon>
        <taxon>eudicotyledons</taxon>
        <taxon>Gunneridae</taxon>
        <taxon>Pentapetalae</taxon>
        <taxon>rosids</taxon>
        <taxon>malvids</taxon>
        <taxon>Brassicales</taxon>
        <taxon>Brassicaceae</taxon>
        <taxon>Cardamineae</taxon>
        <taxon>Cardamine</taxon>
    </lineage>
</organism>
<gene>
    <name evidence="3" type="ORF">V5N11_026273</name>
</gene>
<evidence type="ECO:0000256" key="1">
    <source>
        <dbReference type="ARBA" id="ARBA00022441"/>
    </source>
</evidence>
<dbReference type="GO" id="GO:0005634">
    <property type="term" value="C:nucleus"/>
    <property type="evidence" value="ECO:0007669"/>
    <property type="project" value="UniProtKB-ARBA"/>
</dbReference>
<dbReference type="Proteomes" id="UP001558713">
    <property type="component" value="Unassembled WGS sequence"/>
</dbReference>
<keyword evidence="2" id="KW-0677">Repeat</keyword>
<accession>A0ABD1AHA4</accession>
<dbReference type="Gene3D" id="2.120.10.80">
    <property type="entry name" value="Kelch-type beta propeller"/>
    <property type="match status" value="1"/>
</dbReference>